<reference evidence="2" key="1">
    <citation type="submission" date="2014-09" db="EMBL/GenBank/DDBJ databases">
        <authorList>
            <person name="Magalhaes I.L.F."/>
            <person name="Oliveira U."/>
            <person name="Santos F.R."/>
            <person name="Vidigal T.H.D.A."/>
            <person name="Brescovit A.D."/>
            <person name="Santos A.J."/>
        </authorList>
    </citation>
    <scope>NUCLEOTIDE SEQUENCE</scope>
    <source>
        <tissue evidence="2">Shoot tissue taken approximately 20 cm above the soil surface</tissue>
    </source>
</reference>
<dbReference type="AlphaFoldDB" id="A0A0A9BCF6"/>
<evidence type="ECO:0000313" key="2">
    <source>
        <dbReference type="EMBL" id="JAD59853.1"/>
    </source>
</evidence>
<proteinExistence type="predicted"/>
<accession>A0A0A9BCF6</accession>
<organism evidence="2">
    <name type="scientific">Arundo donax</name>
    <name type="common">Giant reed</name>
    <name type="synonym">Donax arundinaceus</name>
    <dbReference type="NCBI Taxonomy" id="35708"/>
    <lineage>
        <taxon>Eukaryota</taxon>
        <taxon>Viridiplantae</taxon>
        <taxon>Streptophyta</taxon>
        <taxon>Embryophyta</taxon>
        <taxon>Tracheophyta</taxon>
        <taxon>Spermatophyta</taxon>
        <taxon>Magnoliopsida</taxon>
        <taxon>Liliopsida</taxon>
        <taxon>Poales</taxon>
        <taxon>Poaceae</taxon>
        <taxon>PACMAD clade</taxon>
        <taxon>Arundinoideae</taxon>
        <taxon>Arundineae</taxon>
        <taxon>Arundo</taxon>
    </lineage>
</organism>
<dbReference type="EMBL" id="GBRH01238042">
    <property type="protein sequence ID" value="JAD59853.1"/>
    <property type="molecule type" value="Transcribed_RNA"/>
</dbReference>
<sequence>MDGASFFDDGSSFTNKVQLPSDSRSGNCGSTSSYCNQHLAETSSSFQYSNLFSHPFLNQQLLLNNHLEMQ</sequence>
<feature type="region of interest" description="Disordered" evidence="1">
    <location>
        <begin position="1"/>
        <end position="31"/>
    </location>
</feature>
<feature type="compositionally biased region" description="Polar residues" evidence="1">
    <location>
        <begin position="11"/>
        <end position="31"/>
    </location>
</feature>
<protein>
    <submittedName>
        <fullName evidence="2">Uncharacterized protein</fullName>
    </submittedName>
</protein>
<name>A0A0A9BCF6_ARUDO</name>
<evidence type="ECO:0000256" key="1">
    <source>
        <dbReference type="SAM" id="MobiDB-lite"/>
    </source>
</evidence>
<reference evidence="2" key="2">
    <citation type="journal article" date="2015" name="Data Brief">
        <title>Shoot transcriptome of the giant reed, Arundo donax.</title>
        <authorList>
            <person name="Barrero R.A."/>
            <person name="Guerrero F.D."/>
            <person name="Moolhuijzen P."/>
            <person name="Goolsby J.A."/>
            <person name="Tidwell J."/>
            <person name="Bellgard S.E."/>
            <person name="Bellgard M.I."/>
        </authorList>
    </citation>
    <scope>NUCLEOTIDE SEQUENCE</scope>
    <source>
        <tissue evidence="2">Shoot tissue taken approximately 20 cm above the soil surface</tissue>
    </source>
</reference>